<comment type="similarity">
    <text evidence="1">Belongs to the short-chain dehydrogenases/reductases (SDR) family.</text>
</comment>
<dbReference type="PANTHER" id="PTHR42760:SF133">
    <property type="entry name" value="3-OXOACYL-[ACYL-CARRIER-PROTEIN] REDUCTASE"/>
    <property type="match status" value="1"/>
</dbReference>
<dbReference type="Pfam" id="PF13561">
    <property type="entry name" value="adh_short_C2"/>
    <property type="match status" value="1"/>
</dbReference>
<dbReference type="AlphaFoldDB" id="A0A4D7QN58"/>
<keyword evidence="2" id="KW-0560">Oxidoreductase</keyword>
<feature type="domain" description="SnoaL-like" evidence="3">
    <location>
        <begin position="12"/>
        <end position="102"/>
    </location>
</feature>
<protein>
    <submittedName>
        <fullName evidence="4">SDR family oxidoreductase</fullName>
    </submittedName>
</protein>
<dbReference type="SUPFAM" id="SSF51735">
    <property type="entry name" value="NAD(P)-binding Rossmann-fold domains"/>
    <property type="match status" value="1"/>
</dbReference>
<accession>A0A4D7QN58</accession>
<reference evidence="4 5" key="1">
    <citation type="submission" date="2019-04" db="EMBL/GenBank/DDBJ databases">
        <title>Phreatobacter aquaticus sp. nov.</title>
        <authorList>
            <person name="Choi A."/>
            <person name="Baek K."/>
        </authorList>
    </citation>
    <scope>NUCLEOTIDE SEQUENCE [LARGE SCALE GENOMIC DNA]</scope>
    <source>
        <strain evidence="4 5">NMCR1094</strain>
    </source>
</reference>
<evidence type="ECO:0000256" key="2">
    <source>
        <dbReference type="ARBA" id="ARBA00023002"/>
    </source>
</evidence>
<dbReference type="KEGG" id="paqt:E8L99_20375"/>
<dbReference type="Gene3D" id="3.40.50.720">
    <property type="entry name" value="NAD(P)-binding Rossmann-like Domain"/>
    <property type="match status" value="1"/>
</dbReference>
<dbReference type="OrthoDB" id="8959163at2"/>
<dbReference type="Pfam" id="PF12680">
    <property type="entry name" value="SnoaL_2"/>
    <property type="match status" value="1"/>
</dbReference>
<sequence length="371" mass="38952">MSMSVKLPPPISRYFQSANARSADAIADVFAADAHVRDEGRDHHGREAVRAWADDAQNRYRVHAEPLSLLPEPEGCLVTAHVTGDFPGSPADLHYRFRLSGEQIADLAITLRPAHAEFADRRVLVTGGTQGIGAAIARRLAKAGANVLTTARKAPDDLEDPGTFIAADLATPEGAAQAAETTLRRLGGIDLVVHNVGGSSAPGGGSAALTDDHWAQALNINLMSAVRLDRALLPAMIDQGYGVIVHVSSIQRLLPLYESTIAYASAKAALSTYSKALSNEVGPKGVRVVRVSPGFTETDAASRLIERLAEADGSGTDGARQALMRSLGGIPIGRPNRPEEVADLVAFLASDRAGSLHGAEYLIDGGTVPTV</sequence>
<dbReference type="PRINTS" id="PR00080">
    <property type="entry name" value="SDRFAMILY"/>
</dbReference>
<dbReference type="SUPFAM" id="SSF54427">
    <property type="entry name" value="NTF2-like"/>
    <property type="match status" value="1"/>
</dbReference>
<evidence type="ECO:0000259" key="3">
    <source>
        <dbReference type="Pfam" id="PF12680"/>
    </source>
</evidence>
<dbReference type="PROSITE" id="PS00061">
    <property type="entry name" value="ADH_SHORT"/>
    <property type="match status" value="1"/>
</dbReference>
<evidence type="ECO:0000256" key="1">
    <source>
        <dbReference type="ARBA" id="ARBA00006484"/>
    </source>
</evidence>
<dbReference type="PANTHER" id="PTHR42760">
    <property type="entry name" value="SHORT-CHAIN DEHYDROGENASES/REDUCTASES FAMILY MEMBER"/>
    <property type="match status" value="1"/>
</dbReference>
<dbReference type="FunFam" id="3.40.50.720:FF:000084">
    <property type="entry name" value="Short-chain dehydrogenase reductase"/>
    <property type="match status" value="1"/>
</dbReference>
<keyword evidence="5" id="KW-1185">Reference proteome</keyword>
<dbReference type="InterPro" id="IPR037401">
    <property type="entry name" value="SnoaL-like"/>
</dbReference>
<dbReference type="InterPro" id="IPR036291">
    <property type="entry name" value="NAD(P)-bd_dom_sf"/>
</dbReference>
<dbReference type="InterPro" id="IPR020904">
    <property type="entry name" value="Sc_DH/Rdtase_CS"/>
</dbReference>
<evidence type="ECO:0000313" key="4">
    <source>
        <dbReference type="EMBL" id="QCK87941.1"/>
    </source>
</evidence>
<dbReference type="InterPro" id="IPR002347">
    <property type="entry name" value="SDR_fam"/>
</dbReference>
<gene>
    <name evidence="4" type="ORF">E8L99_20375</name>
</gene>
<dbReference type="EMBL" id="CP039865">
    <property type="protein sequence ID" value="QCK87941.1"/>
    <property type="molecule type" value="Genomic_DNA"/>
</dbReference>
<dbReference type="Gene3D" id="3.10.450.50">
    <property type="match status" value="1"/>
</dbReference>
<dbReference type="Proteomes" id="UP000298588">
    <property type="component" value="Chromosome"/>
</dbReference>
<dbReference type="GO" id="GO:0016616">
    <property type="term" value="F:oxidoreductase activity, acting on the CH-OH group of donors, NAD or NADP as acceptor"/>
    <property type="evidence" value="ECO:0007669"/>
    <property type="project" value="TreeGrafter"/>
</dbReference>
<evidence type="ECO:0000313" key="5">
    <source>
        <dbReference type="Proteomes" id="UP000298588"/>
    </source>
</evidence>
<dbReference type="InterPro" id="IPR032710">
    <property type="entry name" value="NTF2-like_dom_sf"/>
</dbReference>
<dbReference type="NCBIfam" id="NF005095">
    <property type="entry name" value="PRK06523.1"/>
    <property type="match status" value="1"/>
</dbReference>
<organism evidence="4 5">
    <name type="scientific">Phreatobacter aquaticus</name>
    <dbReference type="NCBI Taxonomy" id="2570229"/>
    <lineage>
        <taxon>Bacteria</taxon>
        <taxon>Pseudomonadati</taxon>
        <taxon>Pseudomonadota</taxon>
        <taxon>Alphaproteobacteria</taxon>
        <taxon>Hyphomicrobiales</taxon>
        <taxon>Phreatobacteraceae</taxon>
        <taxon>Phreatobacter</taxon>
    </lineage>
</organism>
<dbReference type="PRINTS" id="PR00081">
    <property type="entry name" value="GDHRDH"/>
</dbReference>
<proteinExistence type="inferred from homology"/>
<name>A0A4D7QN58_9HYPH</name>